<keyword evidence="2" id="KW-0378">Hydrolase</keyword>
<dbReference type="InterPro" id="IPR041147">
    <property type="entry name" value="GH38_C"/>
</dbReference>
<dbReference type="GO" id="GO:0004559">
    <property type="term" value="F:alpha-mannosidase activity"/>
    <property type="evidence" value="ECO:0007669"/>
    <property type="project" value="TreeGrafter"/>
</dbReference>
<keyword evidence="3" id="KW-1185">Reference proteome</keyword>
<dbReference type="InterPro" id="IPR027291">
    <property type="entry name" value="Glyco_hydro_38_N_sf"/>
</dbReference>
<gene>
    <name evidence="2" type="ORF">AHMF7605_11095</name>
</gene>
<dbReference type="GO" id="GO:0030246">
    <property type="term" value="F:carbohydrate binding"/>
    <property type="evidence" value="ECO:0007669"/>
    <property type="project" value="InterPro"/>
</dbReference>
<evidence type="ECO:0000313" key="2">
    <source>
        <dbReference type="EMBL" id="PSR57258.1"/>
    </source>
</evidence>
<dbReference type="InterPro" id="IPR011013">
    <property type="entry name" value="Gal_mutarotase_sf_dom"/>
</dbReference>
<dbReference type="PANTHER" id="PTHR11607:SF3">
    <property type="entry name" value="LYSOSOMAL ALPHA-MANNOSIDASE"/>
    <property type="match status" value="1"/>
</dbReference>
<evidence type="ECO:0000259" key="1">
    <source>
        <dbReference type="Pfam" id="PF17677"/>
    </source>
</evidence>
<dbReference type="OrthoDB" id="9772207at2"/>
<reference evidence="2 3" key="1">
    <citation type="submission" date="2018-03" db="EMBL/GenBank/DDBJ databases">
        <title>Adhaeribacter sp. HMF7605 Genome sequencing and assembly.</title>
        <authorList>
            <person name="Kang H."/>
            <person name="Kang J."/>
            <person name="Cha I."/>
            <person name="Kim H."/>
            <person name="Joh K."/>
        </authorList>
    </citation>
    <scope>NUCLEOTIDE SEQUENCE [LARGE SCALE GENOMIC DNA]</scope>
    <source>
        <strain evidence="2 3">HMF7605</strain>
    </source>
</reference>
<dbReference type="InterPro" id="IPR013780">
    <property type="entry name" value="Glyco_hydro_b"/>
</dbReference>
<sequence>MALPNLLFAQPTKQTQFYISNDDHTDYMWTGNEKQYKEAFIKMLDYYIGQSDKTANLPAPYQSRFNCDGSYWLWEYEKNKSPAEFEKLISKIKSGHISVPYNAVVSCYGASPTEGILRGMYYAGYLQRRYNLDLDQAVAMENQTLPLGLGSLWAGAGVKYSWKGVCDCASQMKDLKKRNKEVYWYTGLDNSKVLMKWYSIAPGGNKQLGGYAEARDPALAVDQLTALCQSPAHPYHIAGAFGFGWDDLQTTTDIFTTTAQAKTNAQRQVIVSNQSDYFKAFEAAYGKVIPEESLAYGNEWDLYSASMAELSAKVKRSVEKLRAAEAMASLVSQQDKNFAGNLADLKKTAWMALGLYYEHDWTADGPVSREDRAAWQRKIENQLTTYVDTLYNLSQQKLGTYIKTSSNKTQFYVFNPLSWQRTDVCDFPYTGTKNVRVIDTQTNQEVPSQLIKSKGKEFIRILATDIPSVGYKVFEITSSPAKALPKAATYANQVFENSFYKLKITNQGVITSFVDKRQGNKEYAAQVNGKFMNDLGSGSDNIGSIVIEHEGPVSVTILCTGQKPLAHTSRITLFKEIPRVDIENQITQNFGEVQSWAFSYNLTGADVWHEETGTILKAKPVIQGGNYATQNARFDWLTLNHFAAINNGKQGITLSNADCAFLKLGNSALTNLDTKTAQISVLAGGQVDGAKLGILKQGGDSLFTQRFALSTNAGFNAAASMRFSLEHQNPLVAGRITGTQTIYSDKTYSFLKVSDPNVLLWSLKPAEEGAAKGIITRLWNFKNNNSPVKLSFTPQITTAHQTTHVETDLNKATILNGSLQETIGHHQIKTFRVVLENAKATK</sequence>
<dbReference type="SUPFAM" id="SSF74650">
    <property type="entry name" value="Galactose mutarotase-like"/>
    <property type="match status" value="1"/>
</dbReference>
<name>A0A2T2YP46_9BACT</name>
<proteinExistence type="predicted"/>
<evidence type="ECO:0000313" key="3">
    <source>
        <dbReference type="Proteomes" id="UP000240357"/>
    </source>
</evidence>
<dbReference type="EMBL" id="PYFT01000001">
    <property type="protein sequence ID" value="PSR57258.1"/>
    <property type="molecule type" value="Genomic_DNA"/>
</dbReference>
<dbReference type="AlphaFoldDB" id="A0A2T2YP46"/>
<comment type="caution">
    <text evidence="2">The sequence shown here is derived from an EMBL/GenBank/DDBJ whole genome shotgun (WGS) entry which is preliminary data.</text>
</comment>
<dbReference type="Pfam" id="PF17677">
    <property type="entry name" value="Glyco_hydro38C2"/>
    <property type="match status" value="1"/>
</dbReference>
<accession>A0A2T2YP46</accession>
<dbReference type="Gene3D" id="2.60.40.1180">
    <property type="entry name" value="Golgi alpha-mannosidase II"/>
    <property type="match status" value="1"/>
</dbReference>
<protein>
    <submittedName>
        <fullName evidence="2">Glycoside hydrolase</fullName>
    </submittedName>
</protein>
<dbReference type="Gene3D" id="2.70.98.30">
    <property type="entry name" value="Golgi alpha-mannosidase II, domain 4"/>
    <property type="match status" value="1"/>
</dbReference>
<organism evidence="2 3">
    <name type="scientific">Adhaeribacter arboris</name>
    <dbReference type="NCBI Taxonomy" id="2072846"/>
    <lineage>
        <taxon>Bacteria</taxon>
        <taxon>Pseudomonadati</taxon>
        <taxon>Bacteroidota</taxon>
        <taxon>Cytophagia</taxon>
        <taxon>Cytophagales</taxon>
        <taxon>Hymenobacteraceae</taxon>
        <taxon>Adhaeribacter</taxon>
    </lineage>
</organism>
<dbReference type="GO" id="GO:0005975">
    <property type="term" value="P:carbohydrate metabolic process"/>
    <property type="evidence" value="ECO:0007669"/>
    <property type="project" value="InterPro"/>
</dbReference>
<dbReference type="PANTHER" id="PTHR11607">
    <property type="entry name" value="ALPHA-MANNOSIDASE"/>
    <property type="match status" value="1"/>
</dbReference>
<feature type="domain" description="Glycosyl hydrolases family 38 C-terminal" evidence="1">
    <location>
        <begin position="757"/>
        <end position="831"/>
    </location>
</feature>
<dbReference type="InterPro" id="IPR050843">
    <property type="entry name" value="Glycosyl_Hydrlase_38"/>
</dbReference>
<dbReference type="Proteomes" id="UP000240357">
    <property type="component" value="Unassembled WGS sequence"/>
</dbReference>
<dbReference type="Gene3D" id="3.20.110.10">
    <property type="entry name" value="Glycoside hydrolase 38, N terminal domain"/>
    <property type="match status" value="1"/>
</dbReference>